<evidence type="ECO:0000313" key="2">
    <source>
        <dbReference type="EMBL" id="CAH1106159.1"/>
    </source>
</evidence>
<gene>
    <name evidence="2" type="ORF">PSYICH_LOCUS7333</name>
</gene>
<dbReference type="Proteomes" id="UP001153636">
    <property type="component" value="Chromosome 2"/>
</dbReference>
<feature type="compositionally biased region" description="Basic and acidic residues" evidence="1">
    <location>
        <begin position="218"/>
        <end position="231"/>
    </location>
</feature>
<evidence type="ECO:0000313" key="3">
    <source>
        <dbReference type="Proteomes" id="UP001153636"/>
    </source>
</evidence>
<evidence type="ECO:0000256" key="1">
    <source>
        <dbReference type="SAM" id="MobiDB-lite"/>
    </source>
</evidence>
<dbReference type="AlphaFoldDB" id="A0A9P0G8K4"/>
<reference evidence="2" key="1">
    <citation type="submission" date="2022-01" db="EMBL/GenBank/DDBJ databases">
        <authorList>
            <person name="King R."/>
        </authorList>
    </citation>
    <scope>NUCLEOTIDE SEQUENCE</scope>
</reference>
<feature type="compositionally biased region" description="Acidic residues" evidence="1">
    <location>
        <begin position="204"/>
        <end position="217"/>
    </location>
</feature>
<accession>A0A9P0G8K4</accession>
<keyword evidence="3" id="KW-1185">Reference proteome</keyword>
<name>A0A9P0G8K4_9CUCU</name>
<organism evidence="2 3">
    <name type="scientific">Psylliodes chrysocephalus</name>
    <dbReference type="NCBI Taxonomy" id="3402493"/>
    <lineage>
        <taxon>Eukaryota</taxon>
        <taxon>Metazoa</taxon>
        <taxon>Ecdysozoa</taxon>
        <taxon>Arthropoda</taxon>
        <taxon>Hexapoda</taxon>
        <taxon>Insecta</taxon>
        <taxon>Pterygota</taxon>
        <taxon>Neoptera</taxon>
        <taxon>Endopterygota</taxon>
        <taxon>Coleoptera</taxon>
        <taxon>Polyphaga</taxon>
        <taxon>Cucujiformia</taxon>
        <taxon>Chrysomeloidea</taxon>
        <taxon>Chrysomelidae</taxon>
        <taxon>Galerucinae</taxon>
        <taxon>Alticini</taxon>
        <taxon>Psylliodes</taxon>
    </lineage>
</organism>
<protein>
    <submittedName>
        <fullName evidence="2">Uncharacterized protein</fullName>
    </submittedName>
</protein>
<feature type="region of interest" description="Disordered" evidence="1">
    <location>
        <begin position="198"/>
        <end position="241"/>
    </location>
</feature>
<proteinExistence type="predicted"/>
<sequence length="274" mass="32205">MGELTNSQLFEKLLKEIKEQGDKIKESIKLEIKTENERVITKLDNTLGRINVLEKNCLKIENKCLQLDRLNRKNNVLIFGLDVPNNGNLIDVVLHFFHRILEVQVSVLEINNIYKINAGRNGAINVEFVSYLRKQLIIRNCNKLKDKNIYIVQDLCYEDRQNQKILKKHLNIARTKKYNARIQGHYLVVNDEKFTAEQLRDKEEEQEEEEEEQEQEQEQEKVNCKSTEEKSLSAPQTPSQIGYFEDSIRQFVLTTPSSTRHEFINKVSIEEEKK</sequence>
<dbReference type="OrthoDB" id="6775725at2759"/>
<dbReference type="EMBL" id="OV651814">
    <property type="protein sequence ID" value="CAH1106159.1"/>
    <property type="molecule type" value="Genomic_DNA"/>
</dbReference>